<evidence type="ECO:0000313" key="1">
    <source>
        <dbReference type="EMBL" id="PHH59149.1"/>
    </source>
</evidence>
<evidence type="ECO:0000313" key="2">
    <source>
        <dbReference type="Proteomes" id="UP000226192"/>
    </source>
</evidence>
<dbReference type="OrthoDB" id="5090566at2759"/>
<organism evidence="1 2">
    <name type="scientific">Ophiocordyceps australis</name>
    <dbReference type="NCBI Taxonomy" id="1399860"/>
    <lineage>
        <taxon>Eukaryota</taxon>
        <taxon>Fungi</taxon>
        <taxon>Dikarya</taxon>
        <taxon>Ascomycota</taxon>
        <taxon>Pezizomycotina</taxon>
        <taxon>Sordariomycetes</taxon>
        <taxon>Hypocreomycetidae</taxon>
        <taxon>Hypocreales</taxon>
        <taxon>Ophiocordycipitaceae</taxon>
        <taxon>Ophiocordyceps</taxon>
    </lineage>
</organism>
<gene>
    <name evidence="1" type="ORF">CDD81_3694</name>
</gene>
<accession>A0A2C5X757</accession>
<dbReference type="Proteomes" id="UP000226192">
    <property type="component" value="Unassembled WGS sequence"/>
</dbReference>
<proteinExistence type="predicted"/>
<dbReference type="EMBL" id="NJET01000235">
    <property type="protein sequence ID" value="PHH59149.1"/>
    <property type="molecule type" value="Genomic_DNA"/>
</dbReference>
<keyword evidence="2" id="KW-1185">Reference proteome</keyword>
<name>A0A2C5X757_9HYPO</name>
<comment type="caution">
    <text evidence="1">The sequence shown here is derived from an EMBL/GenBank/DDBJ whole genome shotgun (WGS) entry which is preliminary data.</text>
</comment>
<evidence type="ECO:0008006" key="3">
    <source>
        <dbReference type="Google" id="ProtNLM"/>
    </source>
</evidence>
<reference evidence="1 2" key="1">
    <citation type="submission" date="2017-06" db="EMBL/GenBank/DDBJ databases">
        <title>Ant-infecting Ophiocordyceps genomes reveal a high diversity of potential behavioral manipulation genes and a possible major role for enterotoxins.</title>
        <authorList>
            <person name="De Bekker C."/>
            <person name="Evans H.C."/>
            <person name="Brachmann A."/>
            <person name="Hughes D.P."/>
        </authorList>
    </citation>
    <scope>NUCLEOTIDE SEQUENCE [LARGE SCALE GENOMIC DNA]</scope>
    <source>
        <strain evidence="1 2">Map64</strain>
    </source>
</reference>
<sequence length="185" mass="21161">MSLLTSPVLQCLYQEAQNHDIEYKAKNFWQNFLIQEFPITQNYLVNSKMSNSEVSPDGESNTRLDLSVGRVLGEYPYRTHPTLMLKKVEDQLGQGAKRYLEKSGEEFVYGMTSWGTKARVWIIERSGNHYRMRHLYFGSVGQADRSSYVDATDDCAYYISCFVAYIKGESPPERPKSLRQGSSAA</sequence>
<dbReference type="AlphaFoldDB" id="A0A2C5X757"/>
<protein>
    <recommendedName>
        <fullName evidence="3">Fungal-type protein kinase domain-containing protein</fullName>
    </recommendedName>
</protein>